<dbReference type="AlphaFoldDB" id="A0A6V7QM82"/>
<protein>
    <submittedName>
        <fullName evidence="1">Uncharacterized protein</fullName>
    </submittedName>
</protein>
<sequence>MAFDPCYQLDWNGLEQHLRSGLAVILHPKIRIENLKVNNEPYLYVDGDNDDISKVVMQFGTLSGLEGVSTWARLRRAVGLSSAAIGEPLEVKLEDTIELV</sequence>
<proteinExistence type="predicted"/>
<reference evidence="1" key="1">
    <citation type="submission" date="2020-07" db="EMBL/GenBank/DDBJ databases">
        <authorList>
            <person name="Lin J."/>
        </authorList>
    </citation>
    <scope>NUCLEOTIDE SEQUENCE</scope>
</reference>
<evidence type="ECO:0000313" key="1">
    <source>
        <dbReference type="EMBL" id="CAD1844284.1"/>
    </source>
</evidence>
<name>A0A6V7QM82_ANACO</name>
<dbReference type="EMBL" id="LR862137">
    <property type="protein sequence ID" value="CAD1844284.1"/>
    <property type="molecule type" value="Genomic_DNA"/>
</dbReference>
<organism evidence="1">
    <name type="scientific">Ananas comosus var. bracteatus</name>
    <name type="common">red pineapple</name>
    <dbReference type="NCBI Taxonomy" id="296719"/>
    <lineage>
        <taxon>Eukaryota</taxon>
        <taxon>Viridiplantae</taxon>
        <taxon>Streptophyta</taxon>
        <taxon>Embryophyta</taxon>
        <taxon>Tracheophyta</taxon>
        <taxon>Spermatophyta</taxon>
        <taxon>Magnoliopsida</taxon>
        <taxon>Liliopsida</taxon>
        <taxon>Poales</taxon>
        <taxon>Bromeliaceae</taxon>
        <taxon>Bromelioideae</taxon>
        <taxon>Ananas</taxon>
    </lineage>
</organism>
<accession>A0A6V7QM82</accession>
<gene>
    <name evidence="1" type="ORF">CB5_LOCUS27495</name>
</gene>